<dbReference type="InterPro" id="IPR036250">
    <property type="entry name" value="AcylCo_DH-like_C"/>
</dbReference>
<keyword evidence="1" id="KW-0285">Flavoprotein</keyword>
<keyword evidence="2" id="KW-0560">Oxidoreductase</keyword>
<sequence>MSLFAYENMADRLSLTRKTALPFRERASEHDQENTFPFQNIADLKAINYPALTLGKEFGGLGASLEEMLRHQQIIAEMDGSTALAIGWHVGITMHLSEQQEWEASVFKHFAEDILATGALINNAASEAATGSPTRGGLPETTAQQNDKGWKISGRKIFTTLSPVLDYFVVSARINDSDEVGQFLVHKSREGLSIDETWDSVAMRATGSHDLVLDQVQLDSEDLLTKITPGKKPPQGWLLHIPAVYQGIATAAFDYALNFANTYAPNSLASGTIAQFPTVQQKLGEMKLKLIQNDYLLYGVARDWDKADCEERFALADALSTTKVAVVNNALDIVDLAMRLVGAKSLSANNPLQRYYRDVRAGLHNPPMEDMVLVNLAKSALNKL</sequence>
<dbReference type="SUPFAM" id="SSF56645">
    <property type="entry name" value="Acyl-CoA dehydrogenase NM domain-like"/>
    <property type="match status" value="1"/>
</dbReference>
<dbReference type="PANTHER" id="PTHR43884">
    <property type="entry name" value="ACYL-COA DEHYDROGENASE"/>
    <property type="match status" value="1"/>
</dbReference>
<reference evidence="8" key="1">
    <citation type="journal article" date="2019" name="Int. J. Syst. Evol. Microbiol.">
        <title>The Global Catalogue of Microorganisms (GCM) 10K type strain sequencing project: providing services to taxonomists for standard genome sequencing and annotation.</title>
        <authorList>
            <consortium name="The Broad Institute Genomics Platform"/>
            <consortium name="The Broad Institute Genome Sequencing Center for Infectious Disease"/>
            <person name="Wu L."/>
            <person name="Ma J."/>
        </authorList>
    </citation>
    <scope>NUCLEOTIDE SEQUENCE [LARGE SCALE GENOMIC DNA]</scope>
    <source>
        <strain evidence="8">JCM 18424</strain>
    </source>
</reference>
<dbReference type="Proteomes" id="UP001500631">
    <property type="component" value="Unassembled WGS sequence"/>
</dbReference>
<evidence type="ECO:0000256" key="1">
    <source>
        <dbReference type="ARBA" id="ARBA00022630"/>
    </source>
</evidence>
<dbReference type="Gene3D" id="1.10.540.10">
    <property type="entry name" value="Acyl-CoA dehydrogenase/oxidase, N-terminal domain"/>
    <property type="match status" value="1"/>
</dbReference>
<dbReference type="InterPro" id="IPR006091">
    <property type="entry name" value="Acyl-CoA_Oxase/DH_mid-dom"/>
</dbReference>
<dbReference type="Pfam" id="PF02771">
    <property type="entry name" value="Acyl-CoA_dh_N"/>
    <property type="match status" value="1"/>
</dbReference>
<dbReference type="Gene3D" id="2.40.110.10">
    <property type="entry name" value="Butyryl-CoA Dehydrogenase, subunit A, domain 2"/>
    <property type="match status" value="1"/>
</dbReference>
<dbReference type="InterPro" id="IPR009100">
    <property type="entry name" value="AcylCoA_DH/oxidase_NM_dom_sf"/>
</dbReference>
<evidence type="ECO:0000256" key="3">
    <source>
        <dbReference type="SAM" id="MobiDB-lite"/>
    </source>
</evidence>
<feature type="domain" description="Acyl-CoA dehydrogenase C-terminal" evidence="6">
    <location>
        <begin position="243"/>
        <end position="362"/>
    </location>
</feature>
<evidence type="ECO:0000259" key="4">
    <source>
        <dbReference type="Pfam" id="PF02770"/>
    </source>
</evidence>
<dbReference type="RefSeq" id="WP_077926480.1">
    <property type="nucleotide sequence ID" value="NZ_BAABKE010000008.1"/>
</dbReference>
<feature type="domain" description="Acyl-CoA dehydrogenase/oxidase N-terminal" evidence="5">
    <location>
        <begin position="25"/>
        <end position="95"/>
    </location>
</feature>
<accession>A0ABP9N0S2</accession>
<organism evidence="7 8">
    <name type="scientific">Wohlfahrtiimonas larvae</name>
    <dbReference type="NCBI Taxonomy" id="1157986"/>
    <lineage>
        <taxon>Bacteria</taxon>
        <taxon>Pseudomonadati</taxon>
        <taxon>Pseudomonadota</taxon>
        <taxon>Gammaproteobacteria</taxon>
        <taxon>Cardiobacteriales</taxon>
        <taxon>Ignatzschineriaceae</taxon>
        <taxon>Wohlfahrtiimonas</taxon>
    </lineage>
</organism>
<comment type="caution">
    <text evidence="7">The sequence shown here is derived from an EMBL/GenBank/DDBJ whole genome shotgun (WGS) entry which is preliminary data.</text>
</comment>
<feature type="region of interest" description="Disordered" evidence="3">
    <location>
        <begin position="127"/>
        <end position="146"/>
    </location>
</feature>
<dbReference type="InterPro" id="IPR013786">
    <property type="entry name" value="AcylCoA_DH/ox_N"/>
</dbReference>
<feature type="domain" description="Acyl-CoA oxidase/dehydrogenase middle" evidence="4">
    <location>
        <begin position="124"/>
        <end position="216"/>
    </location>
</feature>
<dbReference type="EMBL" id="BAABKE010000008">
    <property type="protein sequence ID" value="GAA5103290.1"/>
    <property type="molecule type" value="Genomic_DNA"/>
</dbReference>
<evidence type="ECO:0000256" key="2">
    <source>
        <dbReference type="ARBA" id="ARBA00023002"/>
    </source>
</evidence>
<dbReference type="Pfam" id="PF08028">
    <property type="entry name" value="Acyl-CoA_dh_2"/>
    <property type="match status" value="1"/>
</dbReference>
<evidence type="ECO:0000313" key="7">
    <source>
        <dbReference type="EMBL" id="GAA5103290.1"/>
    </source>
</evidence>
<evidence type="ECO:0000259" key="6">
    <source>
        <dbReference type="Pfam" id="PF08028"/>
    </source>
</evidence>
<dbReference type="InterPro" id="IPR046373">
    <property type="entry name" value="Acyl-CoA_Oxase/DH_mid-dom_sf"/>
</dbReference>
<dbReference type="Pfam" id="PF02770">
    <property type="entry name" value="Acyl-CoA_dh_M"/>
    <property type="match status" value="1"/>
</dbReference>
<evidence type="ECO:0000259" key="5">
    <source>
        <dbReference type="Pfam" id="PF02771"/>
    </source>
</evidence>
<dbReference type="PIRSF" id="PIRSF016578">
    <property type="entry name" value="HsaA"/>
    <property type="match status" value="1"/>
</dbReference>
<dbReference type="InterPro" id="IPR013107">
    <property type="entry name" value="Acyl-CoA_DH_C"/>
</dbReference>
<gene>
    <name evidence="7" type="ORF">GCM10023338_21630</name>
</gene>
<dbReference type="InterPro" id="IPR037069">
    <property type="entry name" value="AcylCoA_DH/ox_N_sf"/>
</dbReference>
<dbReference type="Gene3D" id="1.20.140.10">
    <property type="entry name" value="Butyryl-CoA Dehydrogenase, subunit A, domain 3"/>
    <property type="match status" value="1"/>
</dbReference>
<keyword evidence="8" id="KW-1185">Reference proteome</keyword>
<dbReference type="PANTHER" id="PTHR43884:SF25">
    <property type="entry name" value="ACYL-COA DEHYDROGENASE YDBM-RELATED"/>
    <property type="match status" value="1"/>
</dbReference>
<evidence type="ECO:0000313" key="8">
    <source>
        <dbReference type="Proteomes" id="UP001500631"/>
    </source>
</evidence>
<dbReference type="CDD" id="cd00567">
    <property type="entry name" value="ACAD"/>
    <property type="match status" value="1"/>
</dbReference>
<dbReference type="SUPFAM" id="SSF47203">
    <property type="entry name" value="Acyl-CoA dehydrogenase C-terminal domain-like"/>
    <property type="match status" value="1"/>
</dbReference>
<name>A0ABP9N0S2_9GAMM</name>
<proteinExistence type="predicted"/>
<protein>
    <submittedName>
        <fullName evidence="7">Acyl-CoA dehydrogenase family protein</fullName>
    </submittedName>
</protein>